<feature type="domain" description="NADP-dependent oxidoreductase" evidence="2">
    <location>
        <begin position="60"/>
        <end position="247"/>
    </location>
</feature>
<dbReference type="InterPro" id="IPR020471">
    <property type="entry name" value="AKR"/>
</dbReference>
<evidence type="ECO:0000256" key="1">
    <source>
        <dbReference type="ARBA" id="ARBA00023002"/>
    </source>
</evidence>
<dbReference type="CDD" id="cd19071">
    <property type="entry name" value="AKR_AKR1-5-like"/>
    <property type="match status" value="1"/>
</dbReference>
<organism evidence="3 4">
    <name type="scientific">Dendryphion nanum</name>
    <dbReference type="NCBI Taxonomy" id="256645"/>
    <lineage>
        <taxon>Eukaryota</taxon>
        <taxon>Fungi</taxon>
        <taxon>Dikarya</taxon>
        <taxon>Ascomycota</taxon>
        <taxon>Pezizomycotina</taxon>
        <taxon>Dothideomycetes</taxon>
        <taxon>Pleosporomycetidae</taxon>
        <taxon>Pleosporales</taxon>
        <taxon>Torulaceae</taxon>
        <taxon>Dendryphion</taxon>
    </lineage>
</organism>
<gene>
    <name evidence="3" type="ORF">B0J11DRAFT_534579</name>
</gene>
<dbReference type="Pfam" id="PF00248">
    <property type="entry name" value="Aldo_ket_red"/>
    <property type="match status" value="1"/>
</dbReference>
<keyword evidence="4" id="KW-1185">Reference proteome</keyword>
<proteinExistence type="predicted"/>
<evidence type="ECO:0000313" key="3">
    <source>
        <dbReference type="EMBL" id="KAH7119775.1"/>
    </source>
</evidence>
<keyword evidence="1" id="KW-0560">Oxidoreductase</keyword>
<dbReference type="InterPro" id="IPR036812">
    <property type="entry name" value="NAD(P)_OxRdtase_dom_sf"/>
</dbReference>
<name>A0A9P9DFT5_9PLEO</name>
<evidence type="ECO:0000313" key="4">
    <source>
        <dbReference type="Proteomes" id="UP000700596"/>
    </source>
</evidence>
<dbReference type="PANTHER" id="PTHR43827:SF8">
    <property type="entry name" value="ALDO_KETO REDUCTASE FAMILY PROTEIN"/>
    <property type="match status" value="1"/>
</dbReference>
<dbReference type="SUPFAM" id="SSF51430">
    <property type="entry name" value="NAD(P)-linked oxidoreductase"/>
    <property type="match status" value="1"/>
</dbReference>
<protein>
    <submittedName>
        <fullName evidence="3">Aldo-keto reductase-like protein</fullName>
    </submittedName>
</protein>
<reference evidence="3" key="1">
    <citation type="journal article" date="2021" name="Nat. Commun.">
        <title>Genetic determinants of endophytism in the Arabidopsis root mycobiome.</title>
        <authorList>
            <person name="Mesny F."/>
            <person name="Miyauchi S."/>
            <person name="Thiergart T."/>
            <person name="Pickel B."/>
            <person name="Atanasova L."/>
            <person name="Karlsson M."/>
            <person name="Huettel B."/>
            <person name="Barry K.W."/>
            <person name="Haridas S."/>
            <person name="Chen C."/>
            <person name="Bauer D."/>
            <person name="Andreopoulos W."/>
            <person name="Pangilinan J."/>
            <person name="LaButti K."/>
            <person name="Riley R."/>
            <person name="Lipzen A."/>
            <person name="Clum A."/>
            <person name="Drula E."/>
            <person name="Henrissat B."/>
            <person name="Kohler A."/>
            <person name="Grigoriev I.V."/>
            <person name="Martin F.M."/>
            <person name="Hacquard S."/>
        </authorList>
    </citation>
    <scope>NUCLEOTIDE SEQUENCE</scope>
    <source>
        <strain evidence="3">MPI-CAGE-CH-0243</strain>
    </source>
</reference>
<dbReference type="AlphaFoldDB" id="A0A9P9DFT5"/>
<dbReference type="EMBL" id="JAGMWT010000011">
    <property type="protein sequence ID" value="KAH7119775.1"/>
    <property type="molecule type" value="Genomic_DNA"/>
</dbReference>
<dbReference type="Proteomes" id="UP000700596">
    <property type="component" value="Unassembled WGS sequence"/>
</dbReference>
<dbReference type="PANTHER" id="PTHR43827">
    <property type="entry name" value="2,5-DIKETO-D-GLUCONIC ACID REDUCTASE"/>
    <property type="match status" value="1"/>
</dbReference>
<sequence>MLVAKSSRALSHLIHSSFRKSFLRSVQTRNISSTNRIMASPPTESKNQTNHSIFIYGTAWKKSRTKDLVLQALTAGFRRIDTAAQPKHYQEDLVGEALRDAYAKGIVKREDLYIQTKYTTPAGQDLTNLPYDPSSPLPSQLHTSITSSLHNLRPLESESSSNETYIDTLLLHSPLPTIPQTLQAWEILSSYVPHKIRALGISNTTLPVLQAIYENATVKPAVVQNRFYAATAYDVSLRAFCSANQIEYQSFWTLSGNNHLLKSAVVARLANEADVGIAVALYALVMDLGIVVLNGTTDERHMREDLEGVGKVKAWAGRNEGEWGRCREEFERWLVRSARDAR</sequence>
<dbReference type="Gene3D" id="3.20.20.100">
    <property type="entry name" value="NADP-dependent oxidoreductase domain"/>
    <property type="match status" value="1"/>
</dbReference>
<accession>A0A9P9DFT5</accession>
<dbReference type="InterPro" id="IPR023210">
    <property type="entry name" value="NADP_OxRdtase_dom"/>
</dbReference>
<dbReference type="OrthoDB" id="5357513at2759"/>
<evidence type="ECO:0000259" key="2">
    <source>
        <dbReference type="Pfam" id="PF00248"/>
    </source>
</evidence>
<comment type="caution">
    <text evidence="3">The sequence shown here is derived from an EMBL/GenBank/DDBJ whole genome shotgun (WGS) entry which is preliminary data.</text>
</comment>
<dbReference type="GO" id="GO:0016491">
    <property type="term" value="F:oxidoreductase activity"/>
    <property type="evidence" value="ECO:0007669"/>
    <property type="project" value="UniProtKB-KW"/>
</dbReference>